<dbReference type="AlphaFoldDB" id="A0A2P2DW51"/>
<dbReference type="RefSeq" id="WP_108973082.1">
    <property type="nucleotide sequence ID" value="NZ_BFBB01000002.1"/>
</dbReference>
<organism evidence="2 3">
    <name type="scientific">Leptospira ryugenii</name>
    <dbReference type="NCBI Taxonomy" id="1917863"/>
    <lineage>
        <taxon>Bacteria</taxon>
        <taxon>Pseudomonadati</taxon>
        <taxon>Spirochaetota</taxon>
        <taxon>Spirochaetia</taxon>
        <taxon>Leptospirales</taxon>
        <taxon>Leptospiraceae</taxon>
        <taxon>Leptospira</taxon>
    </lineage>
</organism>
<evidence type="ECO:0000313" key="2">
    <source>
        <dbReference type="EMBL" id="GBF48846.1"/>
    </source>
</evidence>
<gene>
    <name evidence="2" type="ORF">LPTSP4_03460</name>
</gene>
<feature type="domain" description="Carrier" evidence="1">
    <location>
        <begin position="1"/>
        <end position="74"/>
    </location>
</feature>
<keyword evidence="3" id="KW-1185">Reference proteome</keyword>
<evidence type="ECO:0000259" key="1">
    <source>
        <dbReference type="PROSITE" id="PS50075"/>
    </source>
</evidence>
<sequence length="74" mass="8443">MEDKVKQIMAKVFAVDISQITEAIAPGKLKAWDSIRHMKMILALEEEFGIEFEPEEIGQMLNLKLVLNILSEKV</sequence>
<dbReference type="SUPFAM" id="SSF47336">
    <property type="entry name" value="ACP-like"/>
    <property type="match status" value="1"/>
</dbReference>
<proteinExistence type="predicted"/>
<accession>A0A2P2DW51</accession>
<dbReference type="PROSITE" id="PS50075">
    <property type="entry name" value="CARRIER"/>
    <property type="match status" value="1"/>
</dbReference>
<evidence type="ECO:0000313" key="3">
    <source>
        <dbReference type="Proteomes" id="UP000245133"/>
    </source>
</evidence>
<dbReference type="OrthoDB" id="9804551at2"/>
<comment type="caution">
    <text evidence="2">The sequence shown here is derived from an EMBL/GenBank/DDBJ whole genome shotgun (WGS) entry which is preliminary data.</text>
</comment>
<name>A0A2P2DW51_9LEPT</name>
<dbReference type="EMBL" id="BFBB01000002">
    <property type="protein sequence ID" value="GBF48846.1"/>
    <property type="molecule type" value="Genomic_DNA"/>
</dbReference>
<protein>
    <recommendedName>
        <fullName evidence="1">Carrier domain-containing protein</fullName>
    </recommendedName>
</protein>
<reference evidence="2 3" key="1">
    <citation type="submission" date="2018-02" db="EMBL/GenBank/DDBJ databases">
        <title>Novel Leptospira species isolated from soil and water in Japan.</title>
        <authorList>
            <person name="Nakao R."/>
            <person name="Masuzawa T."/>
        </authorList>
    </citation>
    <scope>NUCLEOTIDE SEQUENCE [LARGE SCALE GENOMIC DNA]</scope>
    <source>
        <strain evidence="2 3">YH101</strain>
    </source>
</reference>
<dbReference type="InterPro" id="IPR009081">
    <property type="entry name" value="PP-bd_ACP"/>
</dbReference>
<dbReference type="Gene3D" id="1.10.1200.10">
    <property type="entry name" value="ACP-like"/>
    <property type="match status" value="1"/>
</dbReference>
<dbReference type="Proteomes" id="UP000245133">
    <property type="component" value="Unassembled WGS sequence"/>
</dbReference>
<dbReference type="InterPro" id="IPR036736">
    <property type="entry name" value="ACP-like_sf"/>
</dbReference>